<dbReference type="RefSeq" id="WP_193983046.1">
    <property type="nucleotide sequence ID" value="NZ_CP063656.1"/>
</dbReference>
<evidence type="ECO:0000313" key="2">
    <source>
        <dbReference type="Proteomes" id="UP000594059"/>
    </source>
</evidence>
<reference evidence="1 2" key="1">
    <citation type="submission" date="2020-10" db="EMBL/GenBank/DDBJ databases">
        <title>complete genome sequencing of Lysobacter sp. H21R20.</title>
        <authorList>
            <person name="Bae J.-W."/>
            <person name="Lee S.-Y."/>
        </authorList>
    </citation>
    <scope>NUCLEOTIDE SEQUENCE [LARGE SCALE GENOMIC DNA]</scope>
    <source>
        <strain evidence="1 2">H21R20</strain>
    </source>
</reference>
<gene>
    <name evidence="1" type="ORF">INQ41_06705</name>
</gene>
<dbReference type="AlphaFoldDB" id="A0A7S6UDR9"/>
<dbReference type="Proteomes" id="UP000594059">
    <property type="component" value="Chromosome"/>
</dbReference>
<organism evidence="1 2">
    <name type="scientific">Novilysobacter ciconiae</name>
    <dbReference type="NCBI Taxonomy" id="2781022"/>
    <lineage>
        <taxon>Bacteria</taxon>
        <taxon>Pseudomonadati</taxon>
        <taxon>Pseudomonadota</taxon>
        <taxon>Gammaproteobacteria</taxon>
        <taxon>Lysobacterales</taxon>
        <taxon>Lysobacteraceae</taxon>
        <taxon>Novilysobacter</taxon>
    </lineage>
</organism>
<name>A0A7S6UDR9_9GAMM</name>
<sequence>MKTTELHPMLRSKRPLIITGPGERLAGDAKNSLEMGADAIWVDSHGRFGKTYAFRQLVQTDAWRPFPLCMVEYTYSRPTKPGEGYFFSSFLLQDGQTVPTSATSNATLMRVANMWRNEASRVGADVVCVGINEANRLTMEEFEHIVSIGNELEKWGRVFFFFINQTDSGQSLRSGLDRMPPRHIAGRYFTTSHHFTGLLWDIPELEREERYMSDVALAFREYDEILVWPAGSGVTFTQYFSPTAWANGWRLSTQIDLIRKVINEVRTESSLGEVVEWPMLTFERFVYYVLVRIAYEDPEFHELTEIQIRDALIRVGYLEIEPGRIRVPA</sequence>
<dbReference type="EMBL" id="CP063656">
    <property type="protein sequence ID" value="QOW18429.1"/>
    <property type="molecule type" value="Genomic_DNA"/>
</dbReference>
<evidence type="ECO:0000313" key="1">
    <source>
        <dbReference type="EMBL" id="QOW18429.1"/>
    </source>
</evidence>
<proteinExistence type="predicted"/>
<keyword evidence="2" id="KW-1185">Reference proteome</keyword>
<dbReference type="KEGG" id="lcic:INQ41_06705"/>
<accession>A0A7S6UDR9</accession>
<protein>
    <submittedName>
        <fullName evidence="1">Uncharacterized protein</fullName>
    </submittedName>
</protein>